<dbReference type="PROSITE" id="PS50818">
    <property type="entry name" value="INTEIN_C_TER"/>
    <property type="match status" value="1"/>
</dbReference>
<accession>A0A6H1Z8Y0</accession>
<reference evidence="4" key="1">
    <citation type="submission" date="2020-03" db="EMBL/GenBank/DDBJ databases">
        <title>The deep terrestrial virosphere.</title>
        <authorList>
            <person name="Holmfeldt K."/>
            <person name="Nilsson E."/>
            <person name="Simone D."/>
            <person name="Lopez-Fernandez M."/>
            <person name="Wu X."/>
            <person name="de Brujin I."/>
            <person name="Lundin D."/>
            <person name="Andersson A."/>
            <person name="Bertilsson S."/>
            <person name="Dopson M."/>
        </authorList>
    </citation>
    <scope>NUCLEOTIDE SEQUENCE</scope>
    <source>
        <strain evidence="4">TM448A00093</strain>
    </source>
</reference>
<dbReference type="AlphaFoldDB" id="A0A6H1Z8Y0"/>
<dbReference type="PROSITE" id="PS50817">
    <property type="entry name" value="INTEIN_N_TER"/>
    <property type="match status" value="1"/>
</dbReference>
<dbReference type="Gene3D" id="3.10.28.10">
    <property type="entry name" value="Homing endonucleases"/>
    <property type="match status" value="1"/>
</dbReference>
<keyword evidence="2" id="KW-0651">Protein splicing</keyword>
<dbReference type="InterPro" id="IPR004860">
    <property type="entry name" value="LAGLIDADG_dom"/>
</dbReference>
<gene>
    <name evidence="4" type="ORF">TM448A00093_0083</name>
</gene>
<name>A0A6H1Z8Y0_9ZZZZ</name>
<keyword evidence="4" id="KW-0255">Endonuclease</keyword>
<dbReference type="InterPro" id="IPR004042">
    <property type="entry name" value="Intein_endonuc_central"/>
</dbReference>
<dbReference type="GO" id="GO:0016539">
    <property type="term" value="P:intein-mediated protein splicing"/>
    <property type="evidence" value="ECO:0007669"/>
    <property type="project" value="InterPro"/>
</dbReference>
<dbReference type="Pfam" id="PF14528">
    <property type="entry name" value="LAGLIDADG_3"/>
    <property type="match status" value="1"/>
</dbReference>
<feature type="domain" description="DOD-type homing endonuclease" evidence="3">
    <location>
        <begin position="194"/>
        <end position="338"/>
    </location>
</feature>
<dbReference type="InterPro" id="IPR036844">
    <property type="entry name" value="Hint_dom_sf"/>
</dbReference>
<dbReference type="Gene3D" id="2.170.16.10">
    <property type="entry name" value="Hedgehog/Intein (Hint) domain"/>
    <property type="match status" value="1"/>
</dbReference>
<keyword evidence="4" id="KW-0540">Nuclease</keyword>
<dbReference type="PROSITE" id="PS50819">
    <property type="entry name" value="INTEIN_ENDONUCLEASE"/>
    <property type="match status" value="1"/>
</dbReference>
<dbReference type="SUPFAM" id="SSF51294">
    <property type="entry name" value="Hedgehog/intein (Hint) domain"/>
    <property type="match status" value="1"/>
</dbReference>
<dbReference type="SUPFAM" id="SSF55608">
    <property type="entry name" value="Homing endonucleases"/>
    <property type="match status" value="1"/>
</dbReference>
<protein>
    <submittedName>
        <fullName evidence="4">Putative homing endonuclease</fullName>
    </submittedName>
</protein>
<dbReference type="InterPro" id="IPR030934">
    <property type="entry name" value="Intein_C"/>
</dbReference>
<evidence type="ECO:0000256" key="1">
    <source>
        <dbReference type="ARBA" id="ARBA00022813"/>
    </source>
</evidence>
<dbReference type="GO" id="GO:0004519">
    <property type="term" value="F:endonuclease activity"/>
    <property type="evidence" value="ECO:0007669"/>
    <property type="project" value="UniProtKB-KW"/>
</dbReference>
<evidence type="ECO:0000259" key="3">
    <source>
        <dbReference type="PROSITE" id="PS50819"/>
    </source>
</evidence>
<evidence type="ECO:0000313" key="4">
    <source>
        <dbReference type="EMBL" id="QJA44353.1"/>
    </source>
</evidence>
<dbReference type="InterPro" id="IPR006141">
    <property type="entry name" value="Intein_N"/>
</dbReference>
<organism evidence="4">
    <name type="scientific">viral metagenome</name>
    <dbReference type="NCBI Taxonomy" id="1070528"/>
    <lineage>
        <taxon>unclassified sequences</taxon>
        <taxon>metagenomes</taxon>
        <taxon>organismal metagenomes</taxon>
    </lineage>
</organism>
<dbReference type="InterPro" id="IPR027434">
    <property type="entry name" value="Homing_endonucl"/>
</dbReference>
<keyword evidence="4" id="KW-0378">Hydrolase</keyword>
<keyword evidence="1" id="KW-0068">Autocatalytic cleavage</keyword>
<sequence>MIDYVIEYDIETDIAKVVEVEHSNGKKKYPDFVYENVIAIARQRFIEIEDFRSRDELPEREFDREDWQCLSPDTLIILANGKYKEISKIQKGDIVKSINGTTKVKYVGCKKSDKQWVCVKPIGLLDIVCTEDHRWLIAQWESATKYHTKEAFIPEYIEAKNIPLAKNRKYAVVLIPVHKPCFVHTELNIEECKFLGFYVAEGCLANWQNEKYYRVIFTIHENETALANEIINLGISLFSCNHTNEVIIDKRTGWKSRRIIFNSVHMVNFIRSHITGKAINKELSSSIMGARDKCIKAFLDAAIIGDGYINPKQKSTTLSTSSKKLCLQYQQLFWRLGIPAIAQYASKPSKRMGYETVQGYRVQYQGNYHVIQFININGTTFAASRIRNITPIEERYDAWDLEVESKMHNFSTHSGIVHNCDYCLYGSKCYEGYEREFNAMTEDATLEGSIVELCSLYLEQVNYEKDAKTHKEELNAKIKDILRSQNIRKGKTGQGIPGDYTINWRLQHEERIMPKAEIPDDILPRILKQSIKEILTIRKIPAKKEG</sequence>
<dbReference type="CDD" id="cd00081">
    <property type="entry name" value="Hint"/>
    <property type="match status" value="1"/>
</dbReference>
<evidence type="ECO:0000256" key="2">
    <source>
        <dbReference type="ARBA" id="ARBA00023000"/>
    </source>
</evidence>
<dbReference type="EMBL" id="MT143975">
    <property type="protein sequence ID" value="QJA44353.1"/>
    <property type="molecule type" value="Genomic_DNA"/>
</dbReference>
<proteinExistence type="predicted"/>